<dbReference type="PANTHER" id="PTHR37694">
    <property type="entry name" value="SLR8022 PROTEIN"/>
    <property type="match status" value="1"/>
</dbReference>
<dbReference type="InterPro" id="IPR014710">
    <property type="entry name" value="RmlC-like_jellyroll"/>
</dbReference>
<gene>
    <name evidence="2" type="ORF">FXF47_08025</name>
</gene>
<dbReference type="EMBL" id="VSIX01000089">
    <property type="protein sequence ID" value="TYB30714.1"/>
    <property type="molecule type" value="Genomic_DNA"/>
</dbReference>
<feature type="domain" description="Cupin type-2" evidence="1">
    <location>
        <begin position="35"/>
        <end position="101"/>
    </location>
</feature>
<sequence length="107" mass="12411">MKIRNSKNLEGFKNNHNIEKAVKLLDKNYCQIVQMNLNPQDTVIEHKTPVDVSFFIVEGKVMMKIGDEEKKVKEGDLIESPKNIVHSFKNEFDEKAKVLVIKHMKSK</sequence>
<protein>
    <submittedName>
        <fullName evidence="2">Cupin domain-containing protein</fullName>
    </submittedName>
</protein>
<dbReference type="SUPFAM" id="SSF51182">
    <property type="entry name" value="RmlC-like cupins"/>
    <property type="match status" value="1"/>
</dbReference>
<dbReference type="PANTHER" id="PTHR37694:SF1">
    <property type="entry name" value="SLR8022 PROTEIN"/>
    <property type="match status" value="1"/>
</dbReference>
<keyword evidence="3" id="KW-1185">Reference proteome</keyword>
<dbReference type="Gene3D" id="2.60.120.10">
    <property type="entry name" value="Jelly Rolls"/>
    <property type="match status" value="1"/>
</dbReference>
<evidence type="ECO:0000259" key="1">
    <source>
        <dbReference type="Pfam" id="PF07883"/>
    </source>
</evidence>
<dbReference type="AlphaFoldDB" id="A0A5D0MAA5"/>
<reference evidence="2" key="1">
    <citation type="submission" date="2019-08" db="EMBL/GenBank/DDBJ databases">
        <title>Genomic characterization of a novel candidate phylum (ARYD3) from a high temperature, high salinity tertiary oil reservoir in north central Oklahoma, USA.</title>
        <authorList>
            <person name="Youssef N.H."/>
            <person name="Yadav A."/>
            <person name="Elshahed M.S."/>
        </authorList>
    </citation>
    <scope>NUCLEOTIDE SEQUENCE [LARGE SCALE GENOMIC DNA]</scope>
    <source>
        <strain evidence="2">ARYD3</strain>
    </source>
</reference>
<dbReference type="InterPro" id="IPR011051">
    <property type="entry name" value="RmlC_Cupin_sf"/>
</dbReference>
<organism evidence="2 3">
    <name type="scientific">Candidatus Mcinerneyibacterium aminivorans</name>
    <dbReference type="NCBI Taxonomy" id="2703815"/>
    <lineage>
        <taxon>Bacteria</taxon>
        <taxon>Candidatus Macinerneyibacteriota</taxon>
        <taxon>Candidatus Mcinerneyibacteria</taxon>
        <taxon>Candidatus Mcinerneyibacteriales</taxon>
        <taxon>Candidatus Mcinerneyibacteriaceae</taxon>
        <taxon>Candidatus Mcinerneyibacterium</taxon>
    </lineage>
</organism>
<dbReference type="Proteomes" id="UP000324143">
    <property type="component" value="Unassembled WGS sequence"/>
</dbReference>
<accession>A0A5D0MAA5</accession>
<evidence type="ECO:0000313" key="2">
    <source>
        <dbReference type="EMBL" id="TYB30714.1"/>
    </source>
</evidence>
<evidence type="ECO:0000313" key="3">
    <source>
        <dbReference type="Proteomes" id="UP000324143"/>
    </source>
</evidence>
<name>A0A5D0MAA5_9BACT</name>
<dbReference type="Pfam" id="PF07883">
    <property type="entry name" value="Cupin_2"/>
    <property type="match status" value="1"/>
</dbReference>
<dbReference type="InterPro" id="IPR013096">
    <property type="entry name" value="Cupin_2"/>
</dbReference>
<comment type="caution">
    <text evidence="2">The sequence shown here is derived from an EMBL/GenBank/DDBJ whole genome shotgun (WGS) entry which is preliminary data.</text>
</comment>
<proteinExistence type="predicted"/>